<dbReference type="InterPro" id="IPR008920">
    <property type="entry name" value="TF_FadR/GntR_C"/>
</dbReference>
<dbReference type="Gene3D" id="1.20.120.530">
    <property type="entry name" value="GntR ligand-binding domain-like"/>
    <property type="match status" value="1"/>
</dbReference>
<comment type="caution">
    <text evidence="5">The sequence shown here is derived from an EMBL/GenBank/DDBJ whole genome shotgun (WGS) entry which is preliminary data.</text>
</comment>
<dbReference type="Pfam" id="PF07729">
    <property type="entry name" value="FCD"/>
    <property type="match status" value="1"/>
</dbReference>
<keyword evidence="6" id="KW-1185">Reference proteome</keyword>
<evidence type="ECO:0000313" key="5">
    <source>
        <dbReference type="EMBL" id="MBA8923108.1"/>
    </source>
</evidence>
<dbReference type="Pfam" id="PF00392">
    <property type="entry name" value="GntR"/>
    <property type="match status" value="1"/>
</dbReference>
<keyword evidence="5" id="KW-0670">Pyruvate</keyword>
<protein>
    <submittedName>
        <fullName evidence="5">GntR family transcriptional repressor for pyruvate dehydrogenase complex</fullName>
    </submittedName>
</protein>
<gene>
    <name evidence="5" type="ORF">BC739_000305</name>
</gene>
<dbReference type="PANTHER" id="PTHR43537:SF5">
    <property type="entry name" value="UXU OPERON TRANSCRIPTIONAL REGULATOR"/>
    <property type="match status" value="1"/>
</dbReference>
<dbReference type="PRINTS" id="PR00035">
    <property type="entry name" value="HTHGNTR"/>
</dbReference>
<accession>A0ABR6B8C9</accession>
<dbReference type="SUPFAM" id="SSF46785">
    <property type="entry name" value="Winged helix' DNA-binding domain"/>
    <property type="match status" value="1"/>
</dbReference>
<keyword evidence="2" id="KW-0238">DNA-binding</keyword>
<dbReference type="SUPFAM" id="SSF48008">
    <property type="entry name" value="GntR ligand-binding domain-like"/>
    <property type="match status" value="1"/>
</dbReference>
<evidence type="ECO:0000259" key="4">
    <source>
        <dbReference type="PROSITE" id="PS50949"/>
    </source>
</evidence>
<reference evidence="5 6" key="1">
    <citation type="submission" date="2020-08" db="EMBL/GenBank/DDBJ databases">
        <title>Genomic Encyclopedia of Archaeal and Bacterial Type Strains, Phase II (KMG-II): from individual species to whole genera.</title>
        <authorList>
            <person name="Goeker M."/>
        </authorList>
    </citation>
    <scope>NUCLEOTIDE SEQUENCE [LARGE SCALE GENOMIC DNA]</scope>
    <source>
        <strain evidence="5 6">DSM 43850</strain>
    </source>
</reference>
<evidence type="ECO:0000256" key="3">
    <source>
        <dbReference type="ARBA" id="ARBA00023163"/>
    </source>
</evidence>
<dbReference type="CDD" id="cd07377">
    <property type="entry name" value="WHTH_GntR"/>
    <property type="match status" value="1"/>
</dbReference>
<dbReference type="InterPro" id="IPR011711">
    <property type="entry name" value="GntR_C"/>
</dbReference>
<dbReference type="SMART" id="SM00345">
    <property type="entry name" value="HTH_GNTR"/>
    <property type="match status" value="1"/>
</dbReference>
<name>A0ABR6B8C9_9PSEU</name>
<evidence type="ECO:0000256" key="1">
    <source>
        <dbReference type="ARBA" id="ARBA00023015"/>
    </source>
</evidence>
<evidence type="ECO:0000256" key="2">
    <source>
        <dbReference type="ARBA" id="ARBA00023125"/>
    </source>
</evidence>
<dbReference type="SMART" id="SM00895">
    <property type="entry name" value="FCD"/>
    <property type="match status" value="1"/>
</dbReference>
<keyword evidence="3" id="KW-0804">Transcription</keyword>
<dbReference type="InterPro" id="IPR036390">
    <property type="entry name" value="WH_DNA-bd_sf"/>
</dbReference>
<dbReference type="InterPro" id="IPR036388">
    <property type="entry name" value="WH-like_DNA-bd_sf"/>
</dbReference>
<dbReference type="Proteomes" id="UP000517916">
    <property type="component" value="Unassembled WGS sequence"/>
</dbReference>
<dbReference type="EMBL" id="JACJID010000001">
    <property type="protein sequence ID" value="MBA8923108.1"/>
    <property type="molecule type" value="Genomic_DNA"/>
</dbReference>
<keyword evidence="1" id="KW-0805">Transcription regulation</keyword>
<proteinExistence type="predicted"/>
<dbReference type="PROSITE" id="PS50949">
    <property type="entry name" value="HTH_GNTR"/>
    <property type="match status" value="1"/>
</dbReference>
<dbReference type="RefSeq" id="WP_051912904.1">
    <property type="nucleotide sequence ID" value="NZ_BAAABQ010000011.1"/>
</dbReference>
<sequence length="225" mass="25002">MARENLSDSLTAGILDLAGELAVGQALPSVRDLAERFEVTAPTIREALRRLQATGTVELRHGSGIYVGPNVHRTVLPNPNLTRPTLERVLDLVQARSVLEPGIAAHAARHRTESDVAHLREVLKDATRNHTAGEGAAPLRWNFHRELARAANNPVLYEVVDTLLVANSREQSKVRKIYTNRLRDIRQHRALVDAVADRDPTAAHDLMRDHLAEIQHAVEKRLVVN</sequence>
<organism evidence="5 6">
    <name type="scientific">Kutzneria viridogrisea</name>
    <dbReference type="NCBI Taxonomy" id="47990"/>
    <lineage>
        <taxon>Bacteria</taxon>
        <taxon>Bacillati</taxon>
        <taxon>Actinomycetota</taxon>
        <taxon>Actinomycetes</taxon>
        <taxon>Pseudonocardiales</taxon>
        <taxon>Pseudonocardiaceae</taxon>
        <taxon>Kutzneria</taxon>
    </lineage>
</organism>
<dbReference type="Gene3D" id="1.10.10.10">
    <property type="entry name" value="Winged helix-like DNA-binding domain superfamily/Winged helix DNA-binding domain"/>
    <property type="match status" value="1"/>
</dbReference>
<feature type="domain" description="HTH gntR-type" evidence="4">
    <location>
        <begin position="1"/>
        <end position="70"/>
    </location>
</feature>
<dbReference type="InterPro" id="IPR000524">
    <property type="entry name" value="Tscrpt_reg_HTH_GntR"/>
</dbReference>
<dbReference type="PANTHER" id="PTHR43537">
    <property type="entry name" value="TRANSCRIPTIONAL REGULATOR, GNTR FAMILY"/>
    <property type="match status" value="1"/>
</dbReference>
<evidence type="ECO:0000313" key="6">
    <source>
        <dbReference type="Proteomes" id="UP000517916"/>
    </source>
</evidence>